<comment type="caution">
    <text evidence="2">The sequence shown here is derived from an EMBL/GenBank/DDBJ whole genome shotgun (WGS) entry which is preliminary data.</text>
</comment>
<sequence>MGDRWNLGLKRLTSEFQLCPRQPNSNHGKEPKNSGEREPDPRGRERQLPATPECKIKKLFEVLATTAWLEERPRKAKEQRGYGKLDNGEDCYYSKRLRSSRSSKSLTIFLTTFAISKPIGRRERGKYECIVVDIKMKIGKSKLKVCLPNEVLRAIGELLWLYVIKMATEESFSFAGKRIWKEVQSSQTIHVACLVHNAYIDFGSLIYMLIISNVEQQRTKKRKISQMIFLRINRWQGIQRIEFLRNGTRENNNVKPTTDKKLQVLIAKSLEESAPKT</sequence>
<organism evidence="2 3">
    <name type="scientific">Carnegiea gigantea</name>
    <dbReference type="NCBI Taxonomy" id="171969"/>
    <lineage>
        <taxon>Eukaryota</taxon>
        <taxon>Viridiplantae</taxon>
        <taxon>Streptophyta</taxon>
        <taxon>Embryophyta</taxon>
        <taxon>Tracheophyta</taxon>
        <taxon>Spermatophyta</taxon>
        <taxon>Magnoliopsida</taxon>
        <taxon>eudicotyledons</taxon>
        <taxon>Gunneridae</taxon>
        <taxon>Pentapetalae</taxon>
        <taxon>Caryophyllales</taxon>
        <taxon>Cactineae</taxon>
        <taxon>Cactaceae</taxon>
        <taxon>Cactoideae</taxon>
        <taxon>Echinocereeae</taxon>
        <taxon>Carnegiea</taxon>
    </lineage>
</organism>
<evidence type="ECO:0000256" key="1">
    <source>
        <dbReference type="SAM" id="MobiDB-lite"/>
    </source>
</evidence>
<evidence type="ECO:0000313" key="3">
    <source>
        <dbReference type="Proteomes" id="UP001153076"/>
    </source>
</evidence>
<feature type="compositionally biased region" description="Basic and acidic residues" evidence="1">
    <location>
        <begin position="27"/>
        <end position="47"/>
    </location>
</feature>
<gene>
    <name evidence="2" type="ORF">Cgig2_011770</name>
</gene>
<dbReference type="Proteomes" id="UP001153076">
    <property type="component" value="Unassembled WGS sequence"/>
</dbReference>
<name>A0A9Q1JU41_9CARY</name>
<proteinExistence type="predicted"/>
<protein>
    <submittedName>
        <fullName evidence="2">Uncharacterized protein</fullName>
    </submittedName>
</protein>
<keyword evidence="3" id="KW-1185">Reference proteome</keyword>
<feature type="region of interest" description="Disordered" evidence="1">
    <location>
        <begin position="16"/>
        <end position="49"/>
    </location>
</feature>
<dbReference type="EMBL" id="JAKOGI010000703">
    <property type="protein sequence ID" value="KAJ8431246.1"/>
    <property type="molecule type" value="Genomic_DNA"/>
</dbReference>
<dbReference type="AlphaFoldDB" id="A0A9Q1JU41"/>
<reference evidence="2" key="1">
    <citation type="submission" date="2022-04" db="EMBL/GenBank/DDBJ databases">
        <title>Carnegiea gigantea Genome sequencing and assembly v2.</title>
        <authorList>
            <person name="Copetti D."/>
            <person name="Sanderson M.J."/>
            <person name="Burquez A."/>
            <person name="Wojciechowski M.F."/>
        </authorList>
    </citation>
    <scope>NUCLEOTIDE SEQUENCE</scope>
    <source>
        <strain evidence="2">SGP5-SGP5p</strain>
        <tissue evidence="2">Aerial part</tissue>
    </source>
</reference>
<accession>A0A9Q1JU41</accession>
<evidence type="ECO:0000313" key="2">
    <source>
        <dbReference type="EMBL" id="KAJ8431246.1"/>
    </source>
</evidence>